<dbReference type="EMBL" id="KZ503404">
    <property type="protein sequence ID" value="PKU64657.1"/>
    <property type="molecule type" value="Genomic_DNA"/>
</dbReference>
<comment type="subunit">
    <text evidence="3">Binds to multiple calmodulin (CaM) in the presence of Ca(2+) and CaM-like proteins.</text>
</comment>
<reference evidence="6 7" key="2">
    <citation type="journal article" date="2017" name="Nature">
        <title>The Apostasia genome and the evolution of orchids.</title>
        <authorList>
            <person name="Zhang G.Q."/>
            <person name="Liu K.W."/>
            <person name="Li Z."/>
            <person name="Lohaus R."/>
            <person name="Hsiao Y.Y."/>
            <person name="Niu S.C."/>
            <person name="Wang J.Y."/>
            <person name="Lin Y.C."/>
            <person name="Xu Q."/>
            <person name="Chen L.J."/>
            <person name="Yoshida K."/>
            <person name="Fujiwara S."/>
            <person name="Wang Z.W."/>
            <person name="Zhang Y.Q."/>
            <person name="Mitsuda N."/>
            <person name="Wang M."/>
            <person name="Liu G.H."/>
            <person name="Pecoraro L."/>
            <person name="Huang H.X."/>
            <person name="Xiao X.J."/>
            <person name="Lin M."/>
            <person name="Wu X.Y."/>
            <person name="Wu W.L."/>
            <person name="Chen Y.Y."/>
            <person name="Chang S.B."/>
            <person name="Sakamoto S."/>
            <person name="Ohme-Takagi M."/>
            <person name="Yagi M."/>
            <person name="Zeng S.J."/>
            <person name="Shen C.Y."/>
            <person name="Yeh C.M."/>
            <person name="Luo Y.B."/>
            <person name="Tsai W.C."/>
            <person name="Van de Peer Y."/>
            <person name="Liu Z.J."/>
        </authorList>
    </citation>
    <scope>NUCLEOTIDE SEQUENCE [LARGE SCALE GENOMIC DNA]</scope>
    <source>
        <tissue evidence="6">The whole plant</tissue>
    </source>
</reference>
<feature type="domain" description="DUF4005" evidence="5">
    <location>
        <begin position="695"/>
        <end position="763"/>
    </location>
</feature>
<feature type="compositionally biased region" description="Basic and acidic residues" evidence="4">
    <location>
        <begin position="420"/>
        <end position="430"/>
    </location>
</feature>
<dbReference type="AlphaFoldDB" id="A0A2I0VMM7"/>
<evidence type="ECO:0000313" key="7">
    <source>
        <dbReference type="Proteomes" id="UP000233837"/>
    </source>
</evidence>
<dbReference type="SMART" id="SM00015">
    <property type="entry name" value="IQ"/>
    <property type="match status" value="2"/>
</dbReference>
<evidence type="ECO:0000256" key="1">
    <source>
        <dbReference type="ARBA" id="ARBA00022860"/>
    </source>
</evidence>
<feature type="compositionally biased region" description="Polar residues" evidence="4">
    <location>
        <begin position="710"/>
        <end position="722"/>
    </location>
</feature>
<gene>
    <name evidence="6" type="primary">IQD32</name>
    <name evidence="6" type="ORF">MA16_Dca014511</name>
</gene>
<feature type="compositionally biased region" description="Basic and acidic residues" evidence="4">
    <location>
        <begin position="699"/>
        <end position="709"/>
    </location>
</feature>
<evidence type="ECO:0000256" key="2">
    <source>
        <dbReference type="ARBA" id="ARBA00024341"/>
    </source>
</evidence>
<dbReference type="InterPro" id="IPR000048">
    <property type="entry name" value="IQ_motif_EF-hand-BS"/>
</dbReference>
<dbReference type="Gene3D" id="1.20.5.190">
    <property type="match status" value="1"/>
</dbReference>
<dbReference type="InterPro" id="IPR025064">
    <property type="entry name" value="DUF4005"/>
</dbReference>
<evidence type="ECO:0000256" key="4">
    <source>
        <dbReference type="SAM" id="MobiDB-lite"/>
    </source>
</evidence>
<protein>
    <submittedName>
        <fullName evidence="6">Protein IQ-DOMAIN 32</fullName>
    </submittedName>
</protein>
<feature type="compositionally biased region" description="Polar residues" evidence="4">
    <location>
        <begin position="758"/>
        <end position="791"/>
    </location>
</feature>
<dbReference type="PANTHER" id="PTHR32295:SF154">
    <property type="entry name" value="PROTEIN IQ-DOMAIN 32"/>
    <property type="match status" value="1"/>
</dbReference>
<dbReference type="Pfam" id="PF00612">
    <property type="entry name" value="IQ"/>
    <property type="match status" value="1"/>
</dbReference>
<organism evidence="6 7">
    <name type="scientific">Dendrobium catenatum</name>
    <dbReference type="NCBI Taxonomy" id="906689"/>
    <lineage>
        <taxon>Eukaryota</taxon>
        <taxon>Viridiplantae</taxon>
        <taxon>Streptophyta</taxon>
        <taxon>Embryophyta</taxon>
        <taxon>Tracheophyta</taxon>
        <taxon>Spermatophyta</taxon>
        <taxon>Magnoliopsida</taxon>
        <taxon>Liliopsida</taxon>
        <taxon>Asparagales</taxon>
        <taxon>Orchidaceae</taxon>
        <taxon>Epidendroideae</taxon>
        <taxon>Malaxideae</taxon>
        <taxon>Dendrobiinae</taxon>
        <taxon>Dendrobium</taxon>
    </lineage>
</organism>
<dbReference type="PROSITE" id="PS50096">
    <property type="entry name" value="IQ"/>
    <property type="match status" value="1"/>
</dbReference>
<evidence type="ECO:0000256" key="3">
    <source>
        <dbReference type="ARBA" id="ARBA00024378"/>
    </source>
</evidence>
<sequence length="791" mass="87739">MGRSPSFCFSIRACAGNADEGDFSTLQEKWLDADMFISFIFQNLLGIKVKASPEKRRWSFRKKHARHHVPSNTVISEPMPIFSENQNREANADTLYSEKAPSNPEKVCIVERTSQTLSLPSAVVSSSSPMELTSSSTVLVEYNIPEHVVIVIQTSIRRCLAQNEFQKIKNVVKIQAAARGYLVRRQAAGTLRCIQAIVKMQALVRARHSFQSAELTEKNKLDKYIRADVVKQSDVELNKAPSTIRKLVSSAYACQLLKSTPRAKSIRISCDPLRPDSSWNWLERWMALTSIDRQKFVLNQDNLEKNMKNDLAAYDVNVGLHVISQHALPDSELAVNSPEVPEVEGNLITKSSKAELLVIASASDQLATPVQDNELQSHVQETDAMENNKDWSKREAKVISEGSLQLKLDGNPSKPNNNEDNFKNGARNELDDVEENGGKVVNTFGKSKNTTFAAVQAKFEELSSAPDSNRFMDYASSDAVSVSKSAHSQVVFISKELNERKSVYSMVDKDVNLNEKLSSYSPKDQVAASAYETEIYVSSLDISEDSLAKITPELRTSDELNHGVVTFANGSVKLDETKVETKKTEESSKNVAISVSSVEVVQVEEDCKDTYVDKPSPYRSPKRHTVVEDSPATPSNHISLHVRTDKVGDNSPARKKKSQLAVENSPTHLRNDSDARSSGEHLRKGTKYVKRPNSSGSDRSNHCHHEDRSSSNSLPSYMQLTESAKAKINTSSSQKSSSSPHHKDNLIKKRHSFPIGNEKQSLSPRMHSPKSQTPQDLKGNVVSSDISAGKL</sequence>
<name>A0A2I0VMM7_9ASPA</name>
<evidence type="ECO:0000313" key="6">
    <source>
        <dbReference type="EMBL" id="PKU64657.1"/>
    </source>
</evidence>
<accession>A0A2I0VMM7</accession>
<feature type="region of interest" description="Disordered" evidence="4">
    <location>
        <begin position="610"/>
        <end position="791"/>
    </location>
</feature>
<feature type="region of interest" description="Disordered" evidence="4">
    <location>
        <begin position="406"/>
        <end position="431"/>
    </location>
</feature>
<dbReference type="Pfam" id="PF13178">
    <property type="entry name" value="DUF4005"/>
    <property type="match status" value="1"/>
</dbReference>
<evidence type="ECO:0000259" key="5">
    <source>
        <dbReference type="Pfam" id="PF13178"/>
    </source>
</evidence>
<keyword evidence="7" id="KW-1185">Reference proteome</keyword>
<feature type="compositionally biased region" description="Basic and acidic residues" evidence="4">
    <location>
        <begin position="669"/>
        <end position="683"/>
    </location>
</feature>
<proteinExistence type="inferred from homology"/>
<dbReference type="Proteomes" id="UP000233837">
    <property type="component" value="Unassembled WGS sequence"/>
</dbReference>
<dbReference type="GO" id="GO:0005516">
    <property type="term" value="F:calmodulin binding"/>
    <property type="evidence" value="ECO:0007669"/>
    <property type="project" value="UniProtKB-KW"/>
</dbReference>
<keyword evidence="1" id="KW-0112">Calmodulin-binding</keyword>
<comment type="similarity">
    <text evidence="2">Belongs to the IQD family.</text>
</comment>
<dbReference type="PANTHER" id="PTHR32295">
    <property type="entry name" value="IQ-DOMAIN 5-RELATED"/>
    <property type="match status" value="1"/>
</dbReference>
<reference evidence="6 7" key="1">
    <citation type="journal article" date="2016" name="Sci. Rep.">
        <title>The Dendrobium catenatum Lindl. genome sequence provides insights into polysaccharide synthase, floral development and adaptive evolution.</title>
        <authorList>
            <person name="Zhang G.Q."/>
            <person name="Xu Q."/>
            <person name="Bian C."/>
            <person name="Tsai W.C."/>
            <person name="Yeh C.M."/>
            <person name="Liu K.W."/>
            <person name="Yoshida K."/>
            <person name="Zhang L.S."/>
            <person name="Chang S.B."/>
            <person name="Chen F."/>
            <person name="Shi Y."/>
            <person name="Su Y.Y."/>
            <person name="Zhang Y.Q."/>
            <person name="Chen L.J."/>
            <person name="Yin Y."/>
            <person name="Lin M."/>
            <person name="Huang H."/>
            <person name="Deng H."/>
            <person name="Wang Z.W."/>
            <person name="Zhu S.L."/>
            <person name="Zhao X."/>
            <person name="Deng C."/>
            <person name="Niu S.C."/>
            <person name="Huang J."/>
            <person name="Wang M."/>
            <person name="Liu G.H."/>
            <person name="Yang H.J."/>
            <person name="Xiao X.J."/>
            <person name="Hsiao Y.Y."/>
            <person name="Wu W.L."/>
            <person name="Chen Y.Y."/>
            <person name="Mitsuda N."/>
            <person name="Ohme-Takagi M."/>
            <person name="Luo Y.B."/>
            <person name="Van de Peer Y."/>
            <person name="Liu Z.J."/>
        </authorList>
    </citation>
    <scope>NUCLEOTIDE SEQUENCE [LARGE SCALE GENOMIC DNA]</scope>
    <source>
        <tissue evidence="6">The whole plant</tissue>
    </source>
</reference>